<reference evidence="1" key="1">
    <citation type="journal article" date="2020" name="Fungal Divers.">
        <title>Resolving the Mortierellaceae phylogeny through synthesis of multi-gene phylogenetics and phylogenomics.</title>
        <authorList>
            <person name="Vandepol N."/>
            <person name="Liber J."/>
            <person name="Desiro A."/>
            <person name="Na H."/>
            <person name="Kennedy M."/>
            <person name="Barry K."/>
            <person name="Grigoriev I.V."/>
            <person name="Miller A.N."/>
            <person name="O'Donnell K."/>
            <person name="Stajich J.E."/>
            <person name="Bonito G."/>
        </authorList>
    </citation>
    <scope>NUCLEOTIDE SEQUENCE</scope>
    <source>
        <strain evidence="1">MES-2147</strain>
    </source>
</reference>
<sequence length="97" mass="10377">MFTIRFAYKNAQIPTTSAANRTKTTIPQRKNTPKVNTVTSKPATKVILTVTTLTVTTLTVSLTVTVLTVTVPKRVADAVTTSGSAGSEAIFKTHRNV</sequence>
<evidence type="ECO:0000313" key="2">
    <source>
        <dbReference type="Proteomes" id="UP000749646"/>
    </source>
</evidence>
<name>A0A9P6IQ63_9FUNG</name>
<accession>A0A9P6IQ63</accession>
<comment type="caution">
    <text evidence="1">The sequence shown here is derived from an EMBL/GenBank/DDBJ whole genome shotgun (WGS) entry which is preliminary data.</text>
</comment>
<protein>
    <submittedName>
        <fullName evidence="1">Uncharacterized protein</fullName>
    </submittedName>
</protein>
<evidence type="ECO:0000313" key="1">
    <source>
        <dbReference type="EMBL" id="KAF9943915.1"/>
    </source>
</evidence>
<dbReference type="EMBL" id="JAAAHW010008724">
    <property type="protein sequence ID" value="KAF9943915.1"/>
    <property type="molecule type" value="Genomic_DNA"/>
</dbReference>
<proteinExistence type="predicted"/>
<gene>
    <name evidence="1" type="ORF">BGZ65_013021</name>
</gene>
<dbReference type="Proteomes" id="UP000749646">
    <property type="component" value="Unassembled WGS sequence"/>
</dbReference>
<dbReference type="AlphaFoldDB" id="A0A9P6IQ63"/>
<organism evidence="1 2">
    <name type="scientific">Modicella reniformis</name>
    <dbReference type="NCBI Taxonomy" id="1440133"/>
    <lineage>
        <taxon>Eukaryota</taxon>
        <taxon>Fungi</taxon>
        <taxon>Fungi incertae sedis</taxon>
        <taxon>Mucoromycota</taxon>
        <taxon>Mortierellomycotina</taxon>
        <taxon>Mortierellomycetes</taxon>
        <taxon>Mortierellales</taxon>
        <taxon>Mortierellaceae</taxon>
        <taxon>Modicella</taxon>
    </lineage>
</organism>
<keyword evidence="2" id="KW-1185">Reference proteome</keyword>